<accession>A0A811UJP3</accession>
<dbReference type="AlphaFoldDB" id="A0A811UJP3"/>
<dbReference type="EMBL" id="CAJHJT010000012">
    <property type="protein sequence ID" value="CAD6999024.1"/>
    <property type="molecule type" value="Genomic_DNA"/>
</dbReference>
<reference evidence="1" key="1">
    <citation type="submission" date="2020-11" db="EMBL/GenBank/DDBJ databases">
        <authorList>
            <person name="Whitehead M."/>
        </authorList>
    </citation>
    <scope>NUCLEOTIDE SEQUENCE</scope>
    <source>
        <strain evidence="1">EGII</strain>
    </source>
</reference>
<gene>
    <name evidence="1" type="ORF">CCAP1982_LOCUS7571</name>
</gene>
<name>A0A811UJP3_CERCA</name>
<dbReference type="Proteomes" id="UP000606786">
    <property type="component" value="Unassembled WGS sequence"/>
</dbReference>
<protein>
    <submittedName>
        <fullName evidence="1">(Mediterranean fruit fly) hypothetical protein</fullName>
    </submittedName>
</protein>
<organism evidence="1 2">
    <name type="scientific">Ceratitis capitata</name>
    <name type="common">Mediterranean fruit fly</name>
    <name type="synonym">Tephritis capitata</name>
    <dbReference type="NCBI Taxonomy" id="7213"/>
    <lineage>
        <taxon>Eukaryota</taxon>
        <taxon>Metazoa</taxon>
        <taxon>Ecdysozoa</taxon>
        <taxon>Arthropoda</taxon>
        <taxon>Hexapoda</taxon>
        <taxon>Insecta</taxon>
        <taxon>Pterygota</taxon>
        <taxon>Neoptera</taxon>
        <taxon>Endopterygota</taxon>
        <taxon>Diptera</taxon>
        <taxon>Brachycera</taxon>
        <taxon>Muscomorpha</taxon>
        <taxon>Tephritoidea</taxon>
        <taxon>Tephritidae</taxon>
        <taxon>Ceratitis</taxon>
        <taxon>Ceratitis</taxon>
    </lineage>
</organism>
<sequence>MVMKCVTQAINSCSCIPKTLKFYNYVTGKVHALRLSEGNIRNYWWNVWWQQQMLPETNLDGENCARYHKTLPQQTERDALLIDSKVLKHELNK</sequence>
<keyword evidence="2" id="KW-1185">Reference proteome</keyword>
<evidence type="ECO:0000313" key="1">
    <source>
        <dbReference type="EMBL" id="CAD6999024.1"/>
    </source>
</evidence>
<evidence type="ECO:0000313" key="2">
    <source>
        <dbReference type="Proteomes" id="UP000606786"/>
    </source>
</evidence>
<comment type="caution">
    <text evidence="1">The sequence shown here is derived from an EMBL/GenBank/DDBJ whole genome shotgun (WGS) entry which is preliminary data.</text>
</comment>
<proteinExistence type="predicted"/>